<feature type="compositionally biased region" description="Polar residues" evidence="13">
    <location>
        <begin position="1"/>
        <end position="53"/>
    </location>
</feature>
<dbReference type="Pfam" id="PF12796">
    <property type="entry name" value="Ank_2"/>
    <property type="match status" value="7"/>
</dbReference>
<feature type="coiled-coil region" evidence="12">
    <location>
        <begin position="983"/>
        <end position="1045"/>
    </location>
</feature>
<evidence type="ECO:0000313" key="18">
    <source>
        <dbReference type="EMBL" id="KRX05292.1"/>
    </source>
</evidence>
<feature type="region of interest" description="Disordered" evidence="13">
    <location>
        <begin position="539"/>
        <end position="568"/>
    </location>
</feature>
<keyword evidence="4" id="KW-0548">Nucleotidyltransferase</keyword>
<dbReference type="InterPro" id="IPR019734">
    <property type="entry name" value="TPR_rpt"/>
</dbReference>
<feature type="region of interest" description="Disordered" evidence="13">
    <location>
        <begin position="1461"/>
        <end position="1481"/>
    </location>
</feature>
<feature type="coiled-coil region" evidence="12">
    <location>
        <begin position="111"/>
        <end position="141"/>
    </location>
</feature>
<dbReference type="Pfam" id="PF13424">
    <property type="entry name" value="TPR_12"/>
    <property type="match status" value="2"/>
</dbReference>
<feature type="compositionally biased region" description="Basic and acidic residues" evidence="13">
    <location>
        <begin position="1614"/>
        <end position="1638"/>
    </location>
</feature>
<feature type="region of interest" description="Disordered" evidence="13">
    <location>
        <begin position="162"/>
        <end position="183"/>
    </location>
</feature>
<feature type="repeat" description="ANK" evidence="9">
    <location>
        <begin position="1997"/>
        <end position="2029"/>
    </location>
</feature>
<feature type="repeat" description="TPR" evidence="10">
    <location>
        <begin position="1148"/>
        <end position="1181"/>
    </location>
</feature>
<feature type="region of interest" description="Disordered" evidence="13">
    <location>
        <begin position="1"/>
        <end position="72"/>
    </location>
</feature>
<feature type="compositionally biased region" description="Basic and acidic residues" evidence="13">
    <location>
        <begin position="2567"/>
        <end position="2583"/>
    </location>
</feature>
<feature type="domain" description="Protein kinase" evidence="14">
    <location>
        <begin position="704"/>
        <end position="968"/>
    </location>
</feature>
<feature type="domain" description="PARP catalytic" evidence="15">
    <location>
        <begin position="4358"/>
        <end position="4684"/>
    </location>
</feature>
<dbReference type="InterPro" id="IPR000719">
    <property type="entry name" value="Prot_kinase_dom"/>
</dbReference>
<dbReference type="GO" id="GO:0003950">
    <property type="term" value="F:NAD+ poly-ADP-ribosyltransferase activity"/>
    <property type="evidence" value="ECO:0007669"/>
    <property type="project" value="UniProtKB-UniRule"/>
</dbReference>
<dbReference type="SUPFAM" id="SSF47587">
    <property type="entry name" value="Domain of poly(ADP-ribose) polymerase"/>
    <property type="match status" value="1"/>
</dbReference>
<dbReference type="PROSITE" id="PS50293">
    <property type="entry name" value="TPR_REGION"/>
    <property type="match status" value="1"/>
</dbReference>
<dbReference type="Pfam" id="PF05406">
    <property type="entry name" value="WGR"/>
    <property type="match status" value="1"/>
</dbReference>
<comment type="subcellular location">
    <subcellularLocation>
        <location evidence="1">Nucleus</location>
    </subcellularLocation>
</comment>
<feature type="compositionally biased region" description="Acidic residues" evidence="13">
    <location>
        <begin position="554"/>
        <end position="563"/>
    </location>
</feature>
<feature type="repeat" description="TPR" evidence="10">
    <location>
        <begin position="1233"/>
        <end position="1266"/>
    </location>
</feature>
<dbReference type="SMART" id="SM00773">
    <property type="entry name" value="WGR"/>
    <property type="match status" value="1"/>
</dbReference>
<evidence type="ECO:0000256" key="5">
    <source>
        <dbReference type="ARBA" id="ARBA00022737"/>
    </source>
</evidence>
<feature type="repeat" description="ANK" evidence="9">
    <location>
        <begin position="2065"/>
        <end position="2097"/>
    </location>
</feature>
<evidence type="ECO:0000256" key="7">
    <source>
        <dbReference type="ARBA" id="ARBA00023043"/>
    </source>
</evidence>
<feature type="repeat" description="ANK" evidence="9">
    <location>
        <begin position="3403"/>
        <end position="3436"/>
    </location>
</feature>
<dbReference type="InterPro" id="IPR012317">
    <property type="entry name" value="Poly(ADP-ribose)pol_cat_dom"/>
</dbReference>
<proteinExistence type="predicted"/>
<dbReference type="PROSITE" id="PS50005">
    <property type="entry name" value="TPR"/>
    <property type="match status" value="4"/>
</dbReference>
<dbReference type="PROSITE" id="PS51060">
    <property type="entry name" value="PARP_ALPHA_HD"/>
    <property type="match status" value="1"/>
</dbReference>
<feature type="compositionally biased region" description="Low complexity" evidence="13">
    <location>
        <begin position="540"/>
        <end position="551"/>
    </location>
</feature>
<dbReference type="Gene3D" id="1.25.40.10">
    <property type="entry name" value="Tetratricopeptide repeat domain"/>
    <property type="match status" value="3"/>
</dbReference>
<feature type="repeat" description="TPR" evidence="10">
    <location>
        <begin position="1191"/>
        <end position="1224"/>
    </location>
</feature>
<feature type="repeat" description="ANK" evidence="9">
    <location>
        <begin position="3213"/>
        <end position="3245"/>
    </location>
</feature>
<name>A0A0V0QSP6_PSEPJ</name>
<feature type="repeat" description="ANK" evidence="9">
    <location>
        <begin position="3057"/>
        <end position="3090"/>
    </location>
</feature>
<dbReference type="CDD" id="cd07997">
    <property type="entry name" value="WGR_PARP"/>
    <property type="match status" value="1"/>
</dbReference>
<dbReference type="PROSITE" id="PS50297">
    <property type="entry name" value="ANK_REP_REGION"/>
    <property type="match status" value="6"/>
</dbReference>
<evidence type="ECO:0000256" key="2">
    <source>
        <dbReference type="ARBA" id="ARBA00022676"/>
    </source>
</evidence>
<keyword evidence="6 11" id="KW-0520">NAD</keyword>
<dbReference type="SUPFAM" id="SSF56399">
    <property type="entry name" value="ADP-ribosylation"/>
    <property type="match status" value="1"/>
</dbReference>
<keyword evidence="19" id="KW-1185">Reference proteome</keyword>
<dbReference type="PROSITE" id="PS50011">
    <property type="entry name" value="PROTEIN_KINASE_DOM"/>
    <property type="match status" value="1"/>
</dbReference>
<dbReference type="SUPFAM" id="SSF48452">
    <property type="entry name" value="TPR-like"/>
    <property type="match status" value="2"/>
</dbReference>
<feature type="repeat" description="ANK" evidence="9">
    <location>
        <begin position="2098"/>
        <end position="2130"/>
    </location>
</feature>
<evidence type="ECO:0000256" key="8">
    <source>
        <dbReference type="ARBA" id="ARBA00023242"/>
    </source>
</evidence>
<keyword evidence="12" id="KW-0175">Coiled coil</keyword>
<gene>
    <name evidence="18" type="ORF">PPERSA_00593</name>
</gene>
<dbReference type="SUPFAM" id="SSF56112">
    <property type="entry name" value="Protein kinase-like (PK-like)"/>
    <property type="match status" value="1"/>
</dbReference>
<evidence type="ECO:0000256" key="12">
    <source>
        <dbReference type="SAM" id="Coils"/>
    </source>
</evidence>
<dbReference type="SMART" id="SM00248">
    <property type="entry name" value="ANK"/>
    <property type="match status" value="25"/>
</dbReference>
<evidence type="ECO:0000256" key="9">
    <source>
        <dbReference type="PROSITE-ProRule" id="PRU00023"/>
    </source>
</evidence>
<dbReference type="Gene3D" id="1.25.40.20">
    <property type="entry name" value="Ankyrin repeat-containing domain"/>
    <property type="match status" value="7"/>
</dbReference>
<evidence type="ECO:0000256" key="3">
    <source>
        <dbReference type="ARBA" id="ARBA00022679"/>
    </source>
</evidence>
<feature type="compositionally biased region" description="Low complexity" evidence="13">
    <location>
        <begin position="233"/>
        <end position="251"/>
    </location>
</feature>
<keyword evidence="2 11" id="KW-0328">Glycosyltransferase</keyword>
<feature type="coiled-coil region" evidence="12">
    <location>
        <begin position="4256"/>
        <end position="4283"/>
    </location>
</feature>
<feature type="compositionally biased region" description="Basic and acidic residues" evidence="13">
    <location>
        <begin position="2520"/>
        <end position="2530"/>
    </location>
</feature>
<dbReference type="InterPro" id="IPR036930">
    <property type="entry name" value="WGR_dom_sf"/>
</dbReference>
<dbReference type="OrthoDB" id="2017365at2759"/>
<keyword evidence="5" id="KW-0677">Repeat</keyword>
<feature type="compositionally biased region" description="Low complexity" evidence="13">
    <location>
        <begin position="1462"/>
        <end position="1473"/>
    </location>
</feature>
<dbReference type="InterPro" id="IPR011990">
    <property type="entry name" value="TPR-like_helical_dom_sf"/>
</dbReference>
<comment type="caution">
    <text evidence="18">The sequence shown here is derived from an EMBL/GenBank/DDBJ whole genome shotgun (WGS) entry which is preliminary data.</text>
</comment>
<feature type="repeat" description="ANK" evidence="9">
    <location>
        <begin position="3024"/>
        <end position="3056"/>
    </location>
</feature>
<organism evidence="18 19">
    <name type="scientific">Pseudocohnilembus persalinus</name>
    <name type="common">Ciliate</name>
    <dbReference type="NCBI Taxonomy" id="266149"/>
    <lineage>
        <taxon>Eukaryota</taxon>
        <taxon>Sar</taxon>
        <taxon>Alveolata</taxon>
        <taxon>Ciliophora</taxon>
        <taxon>Intramacronucleata</taxon>
        <taxon>Oligohymenophorea</taxon>
        <taxon>Scuticociliatia</taxon>
        <taxon>Philasterida</taxon>
        <taxon>Pseudocohnilembidae</taxon>
        <taxon>Pseudocohnilembus</taxon>
    </lineage>
</organism>
<protein>
    <recommendedName>
        <fullName evidence="11">Poly [ADP-ribose] polymerase</fullName>
        <shortName evidence="11">PARP</shortName>
        <ecNumber evidence="11">2.4.2.-</ecNumber>
    </recommendedName>
</protein>
<dbReference type="PROSITE" id="PS51059">
    <property type="entry name" value="PARP_CATALYTIC"/>
    <property type="match status" value="1"/>
</dbReference>
<feature type="region of interest" description="Disordered" evidence="13">
    <location>
        <begin position="326"/>
        <end position="363"/>
    </location>
</feature>
<dbReference type="Proteomes" id="UP000054937">
    <property type="component" value="Unassembled WGS sequence"/>
</dbReference>
<reference evidence="18 19" key="1">
    <citation type="journal article" date="2015" name="Sci. Rep.">
        <title>Genome of the facultative scuticociliatosis pathogen Pseudocohnilembus persalinus provides insight into its virulence through horizontal gene transfer.</title>
        <authorList>
            <person name="Xiong J."/>
            <person name="Wang G."/>
            <person name="Cheng J."/>
            <person name="Tian M."/>
            <person name="Pan X."/>
            <person name="Warren A."/>
            <person name="Jiang C."/>
            <person name="Yuan D."/>
            <person name="Miao W."/>
        </authorList>
    </citation>
    <scope>NUCLEOTIDE SEQUENCE [LARGE SCALE GENOMIC DNA]</scope>
    <source>
        <strain evidence="18">36N120E</strain>
    </source>
</reference>
<feature type="compositionally biased region" description="Polar residues" evidence="13">
    <location>
        <begin position="326"/>
        <end position="342"/>
    </location>
</feature>
<feature type="region of interest" description="Disordered" evidence="13">
    <location>
        <begin position="2509"/>
        <end position="2583"/>
    </location>
</feature>
<dbReference type="GO" id="GO:0005634">
    <property type="term" value="C:nucleus"/>
    <property type="evidence" value="ECO:0007669"/>
    <property type="project" value="UniProtKB-SubCell"/>
</dbReference>
<dbReference type="EC" id="2.4.2.-" evidence="11"/>
<feature type="region of interest" description="Disordered" evidence="13">
    <location>
        <begin position="231"/>
        <end position="261"/>
    </location>
</feature>
<evidence type="ECO:0000256" key="6">
    <source>
        <dbReference type="ARBA" id="ARBA00023027"/>
    </source>
</evidence>
<dbReference type="Pfam" id="PF00644">
    <property type="entry name" value="PARP"/>
    <property type="match status" value="2"/>
</dbReference>
<evidence type="ECO:0000313" key="19">
    <source>
        <dbReference type="Proteomes" id="UP000054937"/>
    </source>
</evidence>
<dbReference type="EMBL" id="LDAU01000109">
    <property type="protein sequence ID" value="KRX05292.1"/>
    <property type="molecule type" value="Genomic_DNA"/>
</dbReference>
<evidence type="ECO:0000259" key="16">
    <source>
        <dbReference type="PROSITE" id="PS51060"/>
    </source>
</evidence>
<feature type="repeat" description="ANK" evidence="9">
    <location>
        <begin position="2031"/>
        <end position="2054"/>
    </location>
</feature>
<evidence type="ECO:0000256" key="4">
    <source>
        <dbReference type="ARBA" id="ARBA00022695"/>
    </source>
</evidence>
<dbReference type="InterPro" id="IPR011009">
    <property type="entry name" value="Kinase-like_dom_sf"/>
</dbReference>
<dbReference type="InterPro" id="IPR036770">
    <property type="entry name" value="Ankyrin_rpt-contain_sf"/>
</dbReference>
<dbReference type="InterPro" id="IPR004102">
    <property type="entry name" value="Poly(ADP-ribose)pol_reg_dom"/>
</dbReference>
<feature type="domain" description="PARP alpha-helical" evidence="16">
    <location>
        <begin position="4210"/>
        <end position="4346"/>
    </location>
</feature>
<dbReference type="GO" id="GO:0016779">
    <property type="term" value="F:nucleotidyltransferase activity"/>
    <property type="evidence" value="ECO:0007669"/>
    <property type="project" value="UniProtKB-KW"/>
</dbReference>
<dbReference type="SUPFAM" id="SSF142921">
    <property type="entry name" value="WGR domain-like"/>
    <property type="match status" value="1"/>
</dbReference>
<evidence type="ECO:0000259" key="15">
    <source>
        <dbReference type="PROSITE" id="PS51059"/>
    </source>
</evidence>
<dbReference type="InterPro" id="IPR008893">
    <property type="entry name" value="WGR_domain"/>
</dbReference>
<feature type="domain" description="WGR" evidence="17">
    <location>
        <begin position="4080"/>
        <end position="4179"/>
    </location>
</feature>
<keyword evidence="10" id="KW-0802">TPR repeat</keyword>
<dbReference type="PROSITE" id="PS51977">
    <property type="entry name" value="WGR"/>
    <property type="match status" value="1"/>
</dbReference>
<feature type="coiled-coil region" evidence="12">
    <location>
        <begin position="2469"/>
        <end position="2496"/>
    </location>
</feature>
<evidence type="ECO:0000256" key="1">
    <source>
        <dbReference type="ARBA" id="ARBA00004123"/>
    </source>
</evidence>
<feature type="compositionally biased region" description="Polar residues" evidence="13">
    <location>
        <begin position="352"/>
        <end position="362"/>
    </location>
</feature>
<dbReference type="SMART" id="SM00028">
    <property type="entry name" value="TPR"/>
    <property type="match status" value="7"/>
</dbReference>
<feature type="region of interest" description="Disordered" evidence="13">
    <location>
        <begin position="1614"/>
        <end position="1651"/>
    </location>
</feature>
<dbReference type="PANTHER" id="PTHR24178">
    <property type="entry name" value="MOLTING PROTEIN MLT-4"/>
    <property type="match status" value="1"/>
</dbReference>
<keyword evidence="7 9" id="KW-0040">ANK repeat</keyword>
<dbReference type="Gene3D" id="3.90.228.10">
    <property type="match status" value="1"/>
</dbReference>
<evidence type="ECO:0000256" key="10">
    <source>
        <dbReference type="PROSITE-ProRule" id="PRU00339"/>
    </source>
</evidence>
<feature type="coiled-coil region" evidence="12">
    <location>
        <begin position="4486"/>
        <end position="4520"/>
    </location>
</feature>
<evidence type="ECO:0000256" key="13">
    <source>
        <dbReference type="SAM" id="MobiDB-lite"/>
    </source>
</evidence>
<evidence type="ECO:0000256" key="11">
    <source>
        <dbReference type="RuleBase" id="RU362114"/>
    </source>
</evidence>
<keyword evidence="8" id="KW-0539">Nucleus</keyword>
<dbReference type="PANTHER" id="PTHR24178:SF41">
    <property type="entry name" value="ANKYRIN-2 ISOFORM X1"/>
    <property type="match status" value="1"/>
</dbReference>
<dbReference type="GO" id="GO:0005524">
    <property type="term" value="F:ATP binding"/>
    <property type="evidence" value="ECO:0007669"/>
    <property type="project" value="InterPro"/>
</dbReference>
<sequence length="4684" mass="548239">MGNMSTNSLKFQQQYQSEKQAQVSNQAHSIFQNQNPSTNIQSPNHQSNFNSQKKNSDKTKSFTPNQNLNKKDVNQTEIFAQQQRAQNHLSKFAQKSLFSQYKTKSRYLQSLYEKEQQKKINEEKNKKHQQQAKKAKAIKENLKSFESPSLTLAPIQVQQSSQLQYQNQNQQQQQDEQNQYQQNSPHKYPAICFDKILDINFDSPIEHGDLRHKTNKHLKTFIEKRQSFDYQYNHSNNNNNQNNNNELNFRNQESSPTKEVKNAIKSDKLIQVQNSPDYREQLYQNNLRKALEEEEEEEEDNQSEISYLTSTFNSKSLNSFYKNTFDSNKNTNSDPSSNLTSSMKKKKLFHSEGTQLNSTMSKQGKKFILRKTHSDDCRWYKQKKFFENKQLNQVIKDLLNQQSFSQEKTNSGKKSSNQNYENKQIQKYIGKIINKRKQSVSLSSSKNKPKRTTEFNINISNKKKIQQKNKEQQIEFKRQRSNYLNILKFDDKTLKTTGICEETAQDSQNNTPILSLQQKSKIQSSSDKKYFFQDPIEYKQSSSQEQLQENSVIQEEDSEEDQDNEKLLSCPKERNNLEKVKQIENYYNLAVEEPEENLSSTRNFKSITPNMEITFKIKADQVLAPEAENYLRSYQLQVRSSPINIQSNLLANSPCQNQQEEPFFDKKQGYFSNYNEGVDDILNIDNNTVQQTPCSYQFFNDNKIVLLEDIKKGGQGDIKSGFCLETKQMLAIKTFKNEADFRNEEMLYTFVQEQNLEYLFLKLISKDSNHPYKLIMERGACDLMQYIQLRNKIDKQPLKKEEILYIFLWLAQAEKKLIESGIYFSDIKPDNILLQYNKEDHTILNLYLTDLGGAYNLNENDDDFQYPNCITKFYFPLEFISTEIVNKKHNITTEQMAQCEMYQIARTIQVCLNPNYKSEIMQKKNINQFFDQYTDFLGAEICELLKKCLNFDKIKHPFTNLDQLHSSLKEIIDSKFPNFQHHIVNQSNNIKEWQDRLVKEKQDWSSTSMKELKQQSIFYEKIKLYRNQENVLKEISKRLKDSYEKSNSNKEKTKVLNYTVKNLIALGMNQQNLGKYDTSFKYYNQAKEISSKLSKQKNETFLVYYGDCLNLIGGILQKKGKLAEALEHFLRALEHFNGIFRGETIQSADVYINIGYIYISMGRIDLALNFYQKALKIKLQIYENELHPDLATIYLGFGVCYINQDKLDAALEHYNLCVTIFQENNMTNTVGYADTLNNLGNIYYQKQNLPQALKLYKQSLKIQQQLLGINHINTALTLRNIGVIQKQFENYDKALELFFKALQIKLDHYNKLPHFTIGDTYIQIASTYLIQNKIELAYQYFSKAYEIRIQCYGETHQQTLEALSYKNDVQELIGKVNNMMSSSGKQRKISVRYSAQKSNNSQKENGNIFDFQNYFQNNSDHQNQGIYSNLQNNEFDESMDSIEQFESDSSEDIQEKVNQRFSNTKQNTQNQSQELTTTDNDEKSIIQQIEEVKERLVNTETMASTYKDENQKYKLDQKIKFYELSMILEEKEISYFVPDEQPTLYTLNEILNQIVEASHISKNIKGKKYNCVKISDTERLRIEKIFQQIEEAKIAKKDPQATQQDLLKQRAIEKAEEKQRQKEEEEEEKRKKEQERLQKNPNFKIGQHNKNIKKIPENTKQFEGNSQEFDFECCPSCANKELLRAAAIGDTDLFQKILKSDEKITTLGVMKAFDDSIGILETIFKNNDLQMLKILIDFLQNKKNQLKLAEYNYSVRNSSASAYNQKFGSMWGWHQNFPQKELNGALTYDQYFSQEIFSSYNIDQLFKYEVDQEMWDYLRIYQEQSLDDVINQNLGKAVQFGNRKLAAQLIEFINTKRSGWGYNQLHLETLTKDRAEDIYEFKTQSIIKTPLSNIKVTPLHCACINPNPDILKRILTQQDQSQYTDEQLRKLTHYAAACSGPGPLKYLVEEKGLNPMETENYHGYNSLHVACQLGRAKNVEFLLSKKAYHNFESLTYYSETALHLAARSGDLGTVKALVENNCPADQTNFQNKKNALHIAAAYGHLDIVQYLLKKQKKMVNEVDKQGKSPLIHAVINNQTPVVAYLLQQGADYDQADSSGNTPIHFAAAYGYYESVDLLYLAGCDLNYYNDWSITPLCIALVKGHNKIVQQLLNFDKIDVNCVDDQGQTLLYLETNNFLQSEKAPSKHFQKFEFLLKKQADPNIPNRQGQTPLFLLTNNIDSIVQNWAQKDQEHPLNPKNKFYLKIRKDLKLSDKEIIPQKSEYKIYYKEAENSKFVQENLEHFKKHETNQIYIDQEKSNFIEKERARLEQEKSREIFLNYLEKYIIKLINLFLEYEADITYLNGKNQALTQSPLSQAILQLQNQSQQYKNLQVIKNLIENCKKPVLLENAFKNQDPYHQIFFIFKHFQEDLSEPFEILKKFLEIDENKKQNLNQPQPNGGTIYYQIILFFQFLEKQTLSINNQKYLYLVQQTEKNNENYQKRIDEFKQLIDLLVENGFDPSIRNQRFQKQLKKKGPYLNRQKDDKDLDAELEKEEEENQKDKMEEEDDDENEIQNENQEENEDEQDKQELENQKKLEQERKQREQEIQKFNQNYYKIVNDFGSNGEQNVYFALVESNINQDIQFELIKFFKEKYDVDTNHRDIQDYTPLHYQLNKKNTINLNILEFFIKNTKFSHQFRYTNCTGYSMLHTIFYKNYQPYSTQIQQYSKENPNLTSSELQAKYYNEFNNLIFSIPNINKCFYIKNHQGETPLMILVKQSQSIHFQGEENFRQIIQNPQVIKSIQETQTDKTTCLHHLFAQGIQRIDNLTELLKNGGHQLLNTQRSFIVLKGRKPNKVEIQRADLANPLHYLINTGNLTQEILSQILSYQEGKKALLQKDVKNQLPMHALVQCGYAPSLLKDLLIPSQINALYLSPGKNPDPSKRALVNQEQQLLRNFLINYPENERTVPALKNLLENGADVHFKHPEDFQNRDNFFLALLLKKFKFVAAMAQAGYDTNAFFYTYKTVKYAVKKEDFYIVKRQIHQELNPLLVAVQNNDEENVKNFLELGADPNKPNHQGKTALLVACETHKNTQIINLLLNKGAQITQDNFLKNPLQYTFQNLHLKNLTAVQKPDQNLSQIHVYENRFSSTGFITKQIDQIVQLLNNQGYDNVKQDPTLVFNMLIKNNEKFINQQDNTGKSLIHYMALTNGAMALRFLVKNHKESSNLNLKDKFLNTPLSLAMLNKNQEVAKILIEAGADPSLPAYVHREDPTTSKYYPAPTKQFNEEDWSDLEDEEDLDIRKEKEKQRQKLKENDKEYQEINIFKLSISNGWQAICSLLNEYNFDLQMACESAFRSFNFQLARNLLFKQEKVELENLKLNQNGQNLLHIFAETGKNANNKRLIKKLYLEISSKKIDPNLQDTQGKTPLMYAAQNDFVYLVKHLIKDHNVDLNIQDTSGKTALHYAIQHNKSETTQKIIDLALSQLDLSLQDANGKTVLHPIFKQYLSKNRSQKLVFDFQITPEILKKFPKESDRQKYLKKLQEDFFQAQKNKEPTKSQKQFNALLSQIQKQPKKTQILNAQDKNGKTLLYLAIKHQNVFAIKELVENQVDLNLPLSYKKKNSPLLLAAQMPAHDYFHFLVRSGLEINLSLQNQEKNNALHLAAQHNLLSIFEKLPYNFPINEQNSNGETALLLAIKHKNVQFYRKLILNYKADKNLPSTDNYLPLHYAAQNNDMYAIQLLLQNAKTQVINSDFNSPIGEALKQKHYLAAAKLIYSNQFDLSKEYVTTYSVKRAEFLQEQDKIDGDEKQQLQDNYNNQPLLKERKFIYDIETKKEVVKGKKREVYYLKTATVTPLLLFLVKKNLLENPNYLVSIKMLLIYSQNVINFQINQIILILTDQSEFAPEIQEPRPENLILELLKQGQSPYQQNHKGQYLLITAITHNETFLLKALLEHVKDISQFENLHHNYNPIHYCIEPIEYGSYQNVAILKALIDKKFDINQKTDKGFTPLDMALLQDHNKLAKILEENGAQKAKTKLNIQRGGTSIIKEQQWNKQEFDPNEDSVKYLDYLIEKHRIVPEEHAQPLPEASNSSQISSFSNDRPELVSDKLGAYDCLLTKVDSKKGQWGTNVFHRMQLLFSPYTRRFFVFEKWGDIGENGQTKSSPFQHKSDAVKEFEKIFLEKTGNNWKKRLNFEKQEKMYNFHAPIERLNIDKYIKPFDFKGLEEGTIYGKQKIKSQLQQKTILSIMKEIINFRKIQQEYSKLNIEQDLFNLDPEILQEGKQILTQIQENVDELKDQMANLIEADIDKILELKEQIGDLTNDYYSIIPEKVHFTQTQPFIDNYALIQQKQSIIHKLQNLEATAKIIAGAHCQLHYKNVHPADYTFQALQIRIHSLENNHKEFKLVQKYIAQTNKHIKIANIFALERKGEAEMMESYKHFENRQLLFHPTNQVSLLAALSEGIQPTLEKGGQDEEFAYMFGHGIYFTDSFQNTLKYIKNNNWQQLQVKKSIEEQRQINEQLIKQKQQNLQNYSNYLQTFNENNQSELDSEADSYNSDEEESMVNQDQLQNFSQTNQSVSENKNYKYVFLCEVALGEQQIFRQYTQLEGLDQQFQSVKGEGKHQPNDKNTIVLANGVKVPCGHMVRADIKAYQEFQKEKSKLNPNSQKFKDFKFEEFLLDYNQHVVFNHNQVRIRYLVQFEEENEQI</sequence>
<dbReference type="GO" id="GO:0004672">
    <property type="term" value="F:protein kinase activity"/>
    <property type="evidence" value="ECO:0007669"/>
    <property type="project" value="InterPro"/>
</dbReference>
<dbReference type="PROSITE" id="PS50088">
    <property type="entry name" value="ANK_REPEAT"/>
    <property type="match status" value="8"/>
</dbReference>
<feature type="compositionally biased region" description="Acidic residues" evidence="13">
    <location>
        <begin position="2531"/>
        <end position="2566"/>
    </location>
</feature>
<feature type="repeat" description="TPR" evidence="10">
    <location>
        <begin position="1275"/>
        <end position="1308"/>
    </location>
</feature>
<dbReference type="InterPro" id="IPR002110">
    <property type="entry name" value="Ankyrin_rpt"/>
</dbReference>
<accession>A0A0V0QSP6</accession>
<dbReference type="InParanoid" id="A0A0V0QSP6"/>
<dbReference type="SUPFAM" id="SSF48403">
    <property type="entry name" value="Ankyrin repeat"/>
    <property type="match status" value="5"/>
</dbReference>
<evidence type="ECO:0000259" key="14">
    <source>
        <dbReference type="PROSITE" id="PS50011"/>
    </source>
</evidence>
<evidence type="ECO:0000259" key="17">
    <source>
        <dbReference type="PROSITE" id="PS51977"/>
    </source>
</evidence>
<dbReference type="InterPro" id="IPR036616">
    <property type="entry name" value="Poly(ADP-ribose)pol_reg_dom_sf"/>
</dbReference>
<dbReference type="SMART" id="SM00220">
    <property type="entry name" value="S_TKc"/>
    <property type="match status" value="1"/>
</dbReference>
<keyword evidence="3 11" id="KW-0808">Transferase</keyword>
<dbReference type="Gene3D" id="1.10.510.10">
    <property type="entry name" value="Transferase(Phosphotransferase) domain 1"/>
    <property type="match status" value="1"/>
</dbReference>